<dbReference type="AlphaFoldDB" id="A0A0E9QMM4"/>
<proteinExistence type="predicted"/>
<organism evidence="1">
    <name type="scientific">Anguilla anguilla</name>
    <name type="common">European freshwater eel</name>
    <name type="synonym">Muraena anguilla</name>
    <dbReference type="NCBI Taxonomy" id="7936"/>
    <lineage>
        <taxon>Eukaryota</taxon>
        <taxon>Metazoa</taxon>
        <taxon>Chordata</taxon>
        <taxon>Craniata</taxon>
        <taxon>Vertebrata</taxon>
        <taxon>Euteleostomi</taxon>
        <taxon>Actinopterygii</taxon>
        <taxon>Neopterygii</taxon>
        <taxon>Teleostei</taxon>
        <taxon>Anguilliformes</taxon>
        <taxon>Anguillidae</taxon>
        <taxon>Anguilla</taxon>
    </lineage>
</organism>
<dbReference type="EMBL" id="GBXM01091289">
    <property type="protein sequence ID" value="JAH17288.1"/>
    <property type="molecule type" value="Transcribed_RNA"/>
</dbReference>
<accession>A0A0E9QMM4</accession>
<reference evidence="1" key="1">
    <citation type="submission" date="2014-11" db="EMBL/GenBank/DDBJ databases">
        <authorList>
            <person name="Amaro Gonzalez C."/>
        </authorList>
    </citation>
    <scope>NUCLEOTIDE SEQUENCE</scope>
</reference>
<protein>
    <submittedName>
        <fullName evidence="1">Uncharacterized protein</fullName>
    </submittedName>
</protein>
<reference evidence="1" key="2">
    <citation type="journal article" date="2015" name="Fish Shellfish Immunol.">
        <title>Early steps in the European eel (Anguilla anguilla)-Vibrio vulnificus interaction in the gills: Role of the RtxA13 toxin.</title>
        <authorList>
            <person name="Callol A."/>
            <person name="Pajuelo D."/>
            <person name="Ebbesson L."/>
            <person name="Teles M."/>
            <person name="MacKenzie S."/>
            <person name="Amaro C."/>
        </authorList>
    </citation>
    <scope>NUCLEOTIDE SEQUENCE</scope>
</reference>
<evidence type="ECO:0000313" key="1">
    <source>
        <dbReference type="EMBL" id="JAH17288.1"/>
    </source>
</evidence>
<sequence>MYDNVSESISQPVHDMKHVLWA</sequence>
<name>A0A0E9QMM4_ANGAN</name>